<evidence type="ECO:0000256" key="1">
    <source>
        <dbReference type="ARBA" id="ARBA00004442"/>
    </source>
</evidence>
<accession>A0A1I0I6D2</accession>
<evidence type="ECO:0000256" key="4">
    <source>
        <dbReference type="ARBA" id="ARBA00023136"/>
    </source>
</evidence>
<proteinExistence type="inferred from homology"/>
<feature type="chain" id="PRO_5011531767" evidence="6">
    <location>
        <begin position="25"/>
        <end position="263"/>
    </location>
</feature>
<dbReference type="GO" id="GO:0009279">
    <property type="term" value="C:cell outer membrane"/>
    <property type="evidence" value="ECO:0007669"/>
    <property type="project" value="UniProtKB-SubCell"/>
</dbReference>
<evidence type="ECO:0000256" key="3">
    <source>
        <dbReference type="ARBA" id="ARBA00022729"/>
    </source>
</evidence>
<dbReference type="PANTHER" id="PTHR38776">
    <property type="entry name" value="MLTA-INTERACTING PROTEIN-RELATED"/>
    <property type="match status" value="1"/>
</dbReference>
<keyword evidence="3 6" id="KW-0732">Signal</keyword>
<keyword evidence="4" id="KW-0472">Membrane</keyword>
<keyword evidence="5" id="KW-0998">Cell outer membrane</keyword>
<organism evidence="7 8">
    <name type="scientific">Marinobacter segnicrescens</name>
    <dbReference type="NCBI Taxonomy" id="430453"/>
    <lineage>
        <taxon>Bacteria</taxon>
        <taxon>Pseudomonadati</taxon>
        <taxon>Pseudomonadota</taxon>
        <taxon>Gammaproteobacteria</taxon>
        <taxon>Pseudomonadales</taxon>
        <taxon>Marinobacteraceae</taxon>
        <taxon>Marinobacter</taxon>
    </lineage>
</organism>
<comment type="subcellular location">
    <subcellularLocation>
        <location evidence="1">Cell outer membrane</location>
    </subcellularLocation>
</comment>
<evidence type="ECO:0000256" key="5">
    <source>
        <dbReference type="ARBA" id="ARBA00023237"/>
    </source>
</evidence>
<sequence>MFSRYLHKTLVTLSLSAVSATAVADSEWQSAMTGADWDGSIGAGAFYAPDYLGSDDYETHALPNINLRYGERFYLNIRDGLGWNLLNQNDWQLSTFLGYVGGRDNEGDIEALDEVDSGAALGLRLRYQAGPFDHSASVRTPVTGDVDGYQIKLRSSWRTPVSDNLSLSVGPGLTYSSKQWTEDLFNISAVESARSGLPRFSADSGYLRARLGGALTYRMTPSWSLTGLAGVAYLTGEAEDSPIVDDVGNATQAFGGALINYRF</sequence>
<keyword evidence="8" id="KW-1185">Reference proteome</keyword>
<dbReference type="OrthoDB" id="8741240at2"/>
<reference evidence="8" key="1">
    <citation type="submission" date="2016-10" db="EMBL/GenBank/DDBJ databases">
        <authorList>
            <person name="Varghese N."/>
            <person name="Submissions S."/>
        </authorList>
    </citation>
    <scope>NUCLEOTIDE SEQUENCE [LARGE SCALE GENOMIC DNA]</scope>
    <source>
        <strain evidence="8">CGMCC 1.6489</strain>
    </source>
</reference>
<name>A0A1I0I6D2_9GAMM</name>
<dbReference type="PANTHER" id="PTHR38776:SF1">
    <property type="entry name" value="MLTA-INTERACTING PROTEIN-RELATED"/>
    <property type="match status" value="1"/>
</dbReference>
<evidence type="ECO:0000313" key="8">
    <source>
        <dbReference type="Proteomes" id="UP000198762"/>
    </source>
</evidence>
<dbReference type="EMBL" id="FOHZ01000045">
    <property type="protein sequence ID" value="SET92078.1"/>
    <property type="molecule type" value="Genomic_DNA"/>
</dbReference>
<feature type="signal peptide" evidence="6">
    <location>
        <begin position="1"/>
        <end position="24"/>
    </location>
</feature>
<evidence type="ECO:0000256" key="2">
    <source>
        <dbReference type="ARBA" id="ARBA00005722"/>
    </source>
</evidence>
<dbReference type="Proteomes" id="UP000198762">
    <property type="component" value="Unassembled WGS sequence"/>
</dbReference>
<dbReference type="InterPro" id="IPR010583">
    <property type="entry name" value="MipA"/>
</dbReference>
<dbReference type="InterPro" id="IPR011250">
    <property type="entry name" value="OMP/PagP_B-barrel"/>
</dbReference>
<evidence type="ECO:0000256" key="6">
    <source>
        <dbReference type="SAM" id="SignalP"/>
    </source>
</evidence>
<evidence type="ECO:0000313" key="7">
    <source>
        <dbReference type="EMBL" id="SET92078.1"/>
    </source>
</evidence>
<dbReference type="RefSeq" id="WP_091855204.1">
    <property type="nucleotide sequence ID" value="NZ_FOHZ01000045.1"/>
</dbReference>
<comment type="similarity">
    <text evidence="2">Belongs to the MipA/OmpV family.</text>
</comment>
<dbReference type="Pfam" id="PF06629">
    <property type="entry name" value="MipA"/>
    <property type="match status" value="1"/>
</dbReference>
<gene>
    <name evidence="7" type="ORF">SAMN04487962_14516</name>
</gene>
<protein>
    <submittedName>
        <fullName evidence="7">Outer membrane protein</fullName>
    </submittedName>
</protein>
<dbReference type="SUPFAM" id="SSF56925">
    <property type="entry name" value="OMPA-like"/>
    <property type="match status" value="1"/>
</dbReference>
<dbReference type="STRING" id="430453.SAMN04487962_14516"/>
<dbReference type="AlphaFoldDB" id="A0A1I0I6D2"/>